<feature type="transmembrane region" description="Helical" evidence="1">
    <location>
        <begin position="34"/>
        <end position="56"/>
    </location>
</feature>
<evidence type="ECO:0000313" key="3">
    <source>
        <dbReference type="Proteomes" id="UP000321362"/>
    </source>
</evidence>
<accession>A0A5B8VVB4</accession>
<protein>
    <submittedName>
        <fullName evidence="2">Uncharacterized protein</fullName>
    </submittedName>
</protein>
<keyword evidence="1" id="KW-1133">Transmembrane helix</keyword>
<dbReference type="KEGG" id="mgk:FSB76_00735"/>
<dbReference type="AlphaFoldDB" id="A0A5B8VVB4"/>
<keyword evidence="3" id="KW-1185">Reference proteome</keyword>
<evidence type="ECO:0000313" key="2">
    <source>
        <dbReference type="EMBL" id="QEC74545.1"/>
    </source>
</evidence>
<proteinExistence type="predicted"/>
<keyword evidence="1" id="KW-0472">Membrane</keyword>
<name>A0A5B8VVB4_9SPHI</name>
<dbReference type="OrthoDB" id="679779at2"/>
<dbReference type="RefSeq" id="WP_147051702.1">
    <property type="nucleotide sequence ID" value="NZ_CP042437.1"/>
</dbReference>
<organism evidence="2 3">
    <name type="scientific">Mucilaginibacter ginsenosidivorax</name>
    <dbReference type="NCBI Taxonomy" id="862126"/>
    <lineage>
        <taxon>Bacteria</taxon>
        <taxon>Pseudomonadati</taxon>
        <taxon>Bacteroidota</taxon>
        <taxon>Sphingobacteriia</taxon>
        <taxon>Sphingobacteriales</taxon>
        <taxon>Sphingobacteriaceae</taxon>
        <taxon>Mucilaginibacter</taxon>
    </lineage>
</organism>
<sequence length="61" mass="6814">MKDQLKKANNQGAPIYGMGFIGALVYFINHAVTFWGGMLGVVKALVWPAILIYKLLEMLKM</sequence>
<reference evidence="2 3" key="1">
    <citation type="journal article" date="2013" name="J. Microbiol.">
        <title>Mucilaginibacter ginsenosidivorax sp. nov., with ginsenoside converting activity isolated from sediment.</title>
        <authorList>
            <person name="Kim J.K."/>
            <person name="Choi T.E."/>
            <person name="Liu Q.M."/>
            <person name="Park H.Y."/>
            <person name="Yi T.H."/>
            <person name="Yoon M.H."/>
            <person name="Kim S.C."/>
            <person name="Im W.T."/>
        </authorList>
    </citation>
    <scope>NUCLEOTIDE SEQUENCE [LARGE SCALE GENOMIC DNA]</scope>
    <source>
        <strain evidence="2 3">KHI28</strain>
    </source>
</reference>
<keyword evidence="1" id="KW-0812">Transmembrane</keyword>
<feature type="transmembrane region" description="Helical" evidence="1">
    <location>
        <begin position="12"/>
        <end position="28"/>
    </location>
</feature>
<gene>
    <name evidence="2" type="ORF">FSB76_00735</name>
</gene>
<dbReference type="EMBL" id="CP042437">
    <property type="protein sequence ID" value="QEC74545.1"/>
    <property type="molecule type" value="Genomic_DNA"/>
</dbReference>
<dbReference type="Proteomes" id="UP000321362">
    <property type="component" value="Chromosome"/>
</dbReference>
<evidence type="ECO:0000256" key="1">
    <source>
        <dbReference type="SAM" id="Phobius"/>
    </source>
</evidence>